<proteinExistence type="predicted"/>
<dbReference type="EMBL" id="BDOQ01000002">
    <property type="protein sequence ID" value="GBG12802.1"/>
    <property type="molecule type" value="Genomic_DNA"/>
</dbReference>
<dbReference type="InterPro" id="IPR017550">
    <property type="entry name" value="Formylmethanofuran_DH_suC"/>
</dbReference>
<dbReference type="RefSeq" id="WP_109014032.1">
    <property type="nucleotide sequence ID" value="NZ_BDOQ01000002.1"/>
</dbReference>
<sequence>MSALTFKLKLQTAQRIDVSPLTPDFLAGNSATDIAATELQCGNQRLRADAVFDISGDDSSNIVFDGANGKLDFIGSKMQSGNITVNGDAGAYLAFQMKKGSVTVNGNAGAYAASGLAGGTLHIHGNVGDFLASAIPGDKKGMKGGLVIVTGNAGDRVGDQMRRGIVLIEGNAGAYCASRMLAGTIGVMGSVGEYVGYGMRRGTLLLFSKPALHSTLQDCGTHTLPFLSLMFKSFRNLPTKFATINKNRVQRFGGDLANDGKGEILVFQ</sequence>
<dbReference type="PANTHER" id="PTHR39673">
    <property type="entry name" value="TUNGSTEN FORMYLMETHANOFURAN DEHYDROGENASE, SUBUNIT C (FWDC)"/>
    <property type="match status" value="1"/>
</dbReference>
<keyword evidence="2" id="KW-0560">Oxidoreductase</keyword>
<dbReference type="SUPFAM" id="SSF69336">
    <property type="entry name" value="Alpha subunit of glutamate synthase, C-terminal domain"/>
    <property type="match status" value="1"/>
</dbReference>
<organism evidence="2 3">
    <name type="scientific">Novimethylophilus kurashikiensis</name>
    <dbReference type="NCBI Taxonomy" id="1825523"/>
    <lineage>
        <taxon>Bacteria</taxon>
        <taxon>Pseudomonadati</taxon>
        <taxon>Pseudomonadota</taxon>
        <taxon>Betaproteobacteria</taxon>
        <taxon>Nitrosomonadales</taxon>
        <taxon>Methylophilaceae</taxon>
        <taxon>Novimethylophilus</taxon>
    </lineage>
</organism>
<dbReference type="InterPro" id="IPR036485">
    <property type="entry name" value="Glu_synth_asu_C_sf"/>
</dbReference>
<evidence type="ECO:0000259" key="1">
    <source>
        <dbReference type="Pfam" id="PF01493"/>
    </source>
</evidence>
<dbReference type="GO" id="GO:0015948">
    <property type="term" value="P:methanogenesis"/>
    <property type="evidence" value="ECO:0007669"/>
    <property type="project" value="InterPro"/>
</dbReference>
<evidence type="ECO:0000313" key="3">
    <source>
        <dbReference type="Proteomes" id="UP000245081"/>
    </source>
</evidence>
<reference evidence="2 3" key="1">
    <citation type="journal article" date="2018" name="Environ. Microbiol.">
        <title>Isolation and genomic characterization of Novimethylophilus kurashikiensis gen. nov. sp. nov., a new lanthanide-dependent methylotrophic species of Methylophilaceae.</title>
        <authorList>
            <person name="Lv H."/>
            <person name="Sahin N."/>
            <person name="Tani A."/>
        </authorList>
    </citation>
    <scope>NUCLEOTIDE SEQUENCE [LARGE SCALE GENOMIC DNA]</scope>
    <source>
        <strain evidence="2 3">La2-4</strain>
    </source>
</reference>
<dbReference type="PANTHER" id="PTHR39673:SF5">
    <property type="entry name" value="TUNGSTEN-CONTAINING FORMYLMETHANOFURAN DEHYDROGENASE 2 SUBUNIT C"/>
    <property type="match status" value="1"/>
</dbReference>
<dbReference type="CDD" id="cd00980">
    <property type="entry name" value="FwdC/FmdC"/>
    <property type="match status" value="1"/>
</dbReference>
<dbReference type="EC" id="1.2.7.12" evidence="2"/>
<evidence type="ECO:0000313" key="2">
    <source>
        <dbReference type="EMBL" id="GBG12802.1"/>
    </source>
</evidence>
<dbReference type="GO" id="GO:0046914">
    <property type="term" value="F:transition metal ion binding"/>
    <property type="evidence" value="ECO:0007669"/>
    <property type="project" value="InterPro"/>
</dbReference>
<dbReference type="Pfam" id="PF01493">
    <property type="entry name" value="GXGXG"/>
    <property type="match status" value="1"/>
</dbReference>
<dbReference type="Proteomes" id="UP000245081">
    <property type="component" value="Unassembled WGS sequence"/>
</dbReference>
<gene>
    <name evidence="2" type="primary">fwdC</name>
    <name evidence="2" type="ORF">NMK_0336</name>
</gene>
<dbReference type="AlphaFoldDB" id="A0A2R5F2I2"/>
<feature type="domain" description="Glutamate synthase alpha subunit C-terminal" evidence="1">
    <location>
        <begin position="79"/>
        <end position="208"/>
    </location>
</feature>
<name>A0A2R5F2I2_9PROT</name>
<dbReference type="GO" id="GO:0018493">
    <property type="term" value="F:formylmethanofuran dehydrogenase activity"/>
    <property type="evidence" value="ECO:0007669"/>
    <property type="project" value="UniProtKB-EC"/>
</dbReference>
<dbReference type="NCBIfam" id="TIGR03122">
    <property type="entry name" value="one_C_dehyd_C"/>
    <property type="match status" value="1"/>
</dbReference>
<comment type="caution">
    <text evidence="2">The sequence shown here is derived from an EMBL/GenBank/DDBJ whole genome shotgun (WGS) entry which is preliminary data.</text>
</comment>
<dbReference type="Gene3D" id="2.160.20.60">
    <property type="entry name" value="Glutamate synthase, alpha subunit, C-terminal domain"/>
    <property type="match status" value="1"/>
</dbReference>
<protein>
    <submittedName>
        <fullName evidence="2">Formylmethanofuran dehydrogenase subunit C</fullName>
        <ecNumber evidence="2">1.2.7.12</ecNumber>
    </submittedName>
</protein>
<keyword evidence="3" id="KW-1185">Reference proteome</keyword>
<dbReference type="InterPro" id="IPR002489">
    <property type="entry name" value="Glu_synth_asu_C"/>
</dbReference>
<accession>A0A2R5F2I2</accession>
<dbReference type="OrthoDB" id="8562860at2"/>